<reference evidence="2 3" key="1">
    <citation type="submission" date="2021-06" db="EMBL/GenBank/DDBJ databases">
        <authorList>
            <person name="Palmer J.M."/>
        </authorList>
    </citation>
    <scope>NUCLEOTIDE SEQUENCE [LARGE SCALE GENOMIC DNA]</scope>
    <source>
        <strain evidence="2 3">GA_2019</strain>
        <tissue evidence="2">Muscle</tissue>
    </source>
</reference>
<keyword evidence="3" id="KW-1185">Reference proteome</keyword>
<dbReference type="EMBL" id="JAHRIO010024482">
    <property type="protein sequence ID" value="MEQ2166576.1"/>
    <property type="molecule type" value="Genomic_DNA"/>
</dbReference>
<feature type="signal peptide" evidence="1">
    <location>
        <begin position="1"/>
        <end position="15"/>
    </location>
</feature>
<name>A0ABV0N5E7_9TELE</name>
<evidence type="ECO:0008006" key="4">
    <source>
        <dbReference type="Google" id="ProtNLM"/>
    </source>
</evidence>
<sequence>MNLFSLALVLPFVAPDVPVVFFLKLEPFSNQNFFMFLVEHLMLPLVSKDKCQNLSLFGIISHYAWTTSDKLLATWRYCFLLIRRTLTFIGLKCVLQKEGCELDPCVVLQGFVGVRLRDGLRSSE</sequence>
<evidence type="ECO:0000313" key="3">
    <source>
        <dbReference type="Proteomes" id="UP001476798"/>
    </source>
</evidence>
<accession>A0ABV0N5E7</accession>
<feature type="chain" id="PRO_5046120980" description="Secreted protein" evidence="1">
    <location>
        <begin position="16"/>
        <end position="124"/>
    </location>
</feature>
<organism evidence="2 3">
    <name type="scientific">Goodea atripinnis</name>
    <dbReference type="NCBI Taxonomy" id="208336"/>
    <lineage>
        <taxon>Eukaryota</taxon>
        <taxon>Metazoa</taxon>
        <taxon>Chordata</taxon>
        <taxon>Craniata</taxon>
        <taxon>Vertebrata</taxon>
        <taxon>Euteleostomi</taxon>
        <taxon>Actinopterygii</taxon>
        <taxon>Neopterygii</taxon>
        <taxon>Teleostei</taxon>
        <taxon>Neoteleostei</taxon>
        <taxon>Acanthomorphata</taxon>
        <taxon>Ovalentaria</taxon>
        <taxon>Atherinomorphae</taxon>
        <taxon>Cyprinodontiformes</taxon>
        <taxon>Goodeidae</taxon>
        <taxon>Goodea</taxon>
    </lineage>
</organism>
<protein>
    <recommendedName>
        <fullName evidence="4">Secreted protein</fullName>
    </recommendedName>
</protein>
<keyword evidence="1" id="KW-0732">Signal</keyword>
<comment type="caution">
    <text evidence="2">The sequence shown here is derived from an EMBL/GenBank/DDBJ whole genome shotgun (WGS) entry which is preliminary data.</text>
</comment>
<evidence type="ECO:0000256" key="1">
    <source>
        <dbReference type="SAM" id="SignalP"/>
    </source>
</evidence>
<dbReference type="Proteomes" id="UP001476798">
    <property type="component" value="Unassembled WGS sequence"/>
</dbReference>
<gene>
    <name evidence="2" type="ORF">GOODEAATRI_029763</name>
</gene>
<evidence type="ECO:0000313" key="2">
    <source>
        <dbReference type="EMBL" id="MEQ2166576.1"/>
    </source>
</evidence>
<proteinExistence type="predicted"/>